<evidence type="ECO:0000259" key="3">
    <source>
        <dbReference type="PROSITE" id="PS50894"/>
    </source>
</evidence>
<proteinExistence type="predicted"/>
<name>A0A840AFV2_9PROT</name>
<feature type="modified residue" description="Phosphohistidine" evidence="2">
    <location>
        <position position="56"/>
    </location>
</feature>
<organism evidence="4 5">
    <name type="scientific">Roseococcus suduntuyensis</name>
    <dbReference type="NCBI Taxonomy" id="455361"/>
    <lineage>
        <taxon>Bacteria</taxon>
        <taxon>Pseudomonadati</taxon>
        <taxon>Pseudomonadota</taxon>
        <taxon>Alphaproteobacteria</taxon>
        <taxon>Acetobacterales</taxon>
        <taxon>Roseomonadaceae</taxon>
        <taxon>Roseococcus</taxon>
    </lineage>
</organism>
<dbReference type="GO" id="GO:0004672">
    <property type="term" value="F:protein kinase activity"/>
    <property type="evidence" value="ECO:0007669"/>
    <property type="project" value="UniProtKB-ARBA"/>
</dbReference>
<dbReference type="AlphaFoldDB" id="A0A840AFV2"/>
<dbReference type="PROSITE" id="PS50894">
    <property type="entry name" value="HPT"/>
    <property type="match status" value="1"/>
</dbReference>
<dbReference type="SUPFAM" id="SSF47226">
    <property type="entry name" value="Histidine-containing phosphotransfer domain, HPT domain"/>
    <property type="match status" value="1"/>
</dbReference>
<keyword evidence="2" id="KW-0597">Phosphoprotein</keyword>
<comment type="caution">
    <text evidence="4">The sequence shown here is derived from an EMBL/GenBank/DDBJ whole genome shotgun (WGS) entry which is preliminary data.</text>
</comment>
<dbReference type="RefSeq" id="WP_184386207.1">
    <property type="nucleotide sequence ID" value="NZ_JACIDJ010000007.1"/>
</dbReference>
<keyword evidence="1" id="KW-0902">Two-component regulatory system</keyword>
<evidence type="ECO:0000256" key="2">
    <source>
        <dbReference type="PROSITE-ProRule" id="PRU00110"/>
    </source>
</evidence>
<gene>
    <name evidence="4" type="ORF">GGQ83_003448</name>
</gene>
<dbReference type="InterPro" id="IPR036641">
    <property type="entry name" value="HPT_dom_sf"/>
</dbReference>
<evidence type="ECO:0000313" key="4">
    <source>
        <dbReference type="EMBL" id="MBB3899981.1"/>
    </source>
</evidence>
<reference evidence="4 5" key="1">
    <citation type="submission" date="2020-08" db="EMBL/GenBank/DDBJ databases">
        <title>Genomic Encyclopedia of Type Strains, Phase IV (KMG-IV): sequencing the most valuable type-strain genomes for metagenomic binning, comparative biology and taxonomic classification.</title>
        <authorList>
            <person name="Goeker M."/>
        </authorList>
    </citation>
    <scope>NUCLEOTIDE SEQUENCE [LARGE SCALE GENOMIC DNA]</scope>
    <source>
        <strain evidence="4 5">DSM 19979</strain>
    </source>
</reference>
<dbReference type="EMBL" id="JACIDJ010000007">
    <property type="protein sequence ID" value="MBB3899981.1"/>
    <property type="molecule type" value="Genomic_DNA"/>
</dbReference>
<evidence type="ECO:0000313" key="5">
    <source>
        <dbReference type="Proteomes" id="UP000553193"/>
    </source>
</evidence>
<sequence>MDTINTEVARQLAEELPPSVLRSIITTFEADIGRLAQELLAAGRAGNAEGYHRAAHSIAGAASAVGASRLEREARMAMNPAHHEPPHVVMPRLMLEAKAAIEALRLLRP</sequence>
<keyword evidence="5" id="KW-1185">Reference proteome</keyword>
<accession>A0A840AFV2</accession>
<feature type="domain" description="HPt" evidence="3">
    <location>
        <begin position="13"/>
        <end position="109"/>
    </location>
</feature>
<dbReference type="Gene3D" id="1.20.120.160">
    <property type="entry name" value="HPT domain"/>
    <property type="match status" value="1"/>
</dbReference>
<keyword evidence="4" id="KW-0378">Hydrolase</keyword>
<dbReference type="GO" id="GO:0016787">
    <property type="term" value="F:hydrolase activity"/>
    <property type="evidence" value="ECO:0007669"/>
    <property type="project" value="UniProtKB-KW"/>
</dbReference>
<dbReference type="GO" id="GO:0000160">
    <property type="term" value="P:phosphorelay signal transduction system"/>
    <property type="evidence" value="ECO:0007669"/>
    <property type="project" value="UniProtKB-KW"/>
</dbReference>
<evidence type="ECO:0000256" key="1">
    <source>
        <dbReference type="ARBA" id="ARBA00023012"/>
    </source>
</evidence>
<dbReference type="Pfam" id="PF01627">
    <property type="entry name" value="Hpt"/>
    <property type="match status" value="1"/>
</dbReference>
<protein>
    <submittedName>
        <fullName evidence="4">Putative Ntn-hydrolase superfamily protein</fullName>
    </submittedName>
</protein>
<dbReference type="Proteomes" id="UP000553193">
    <property type="component" value="Unassembled WGS sequence"/>
</dbReference>
<dbReference type="InterPro" id="IPR008207">
    <property type="entry name" value="Sig_transdc_His_kin_Hpt_dom"/>
</dbReference>